<protein>
    <submittedName>
        <fullName evidence="1">Uncharacterized protein</fullName>
    </submittedName>
</protein>
<proteinExistence type="predicted"/>
<gene>
    <name evidence="1" type="ORF">SAMN02745166_02245</name>
</gene>
<organism evidence="1 2">
    <name type="scientific">Prosthecobacter debontii</name>
    <dbReference type="NCBI Taxonomy" id="48467"/>
    <lineage>
        <taxon>Bacteria</taxon>
        <taxon>Pseudomonadati</taxon>
        <taxon>Verrucomicrobiota</taxon>
        <taxon>Verrucomicrobiia</taxon>
        <taxon>Verrucomicrobiales</taxon>
        <taxon>Verrucomicrobiaceae</taxon>
        <taxon>Prosthecobacter</taxon>
    </lineage>
</organism>
<name>A0A1T4Y0D2_9BACT</name>
<evidence type="ECO:0000313" key="2">
    <source>
        <dbReference type="Proteomes" id="UP000190774"/>
    </source>
</evidence>
<dbReference type="Proteomes" id="UP000190774">
    <property type="component" value="Unassembled WGS sequence"/>
</dbReference>
<reference evidence="2" key="1">
    <citation type="submission" date="2017-02" db="EMBL/GenBank/DDBJ databases">
        <authorList>
            <person name="Varghese N."/>
            <person name="Submissions S."/>
        </authorList>
    </citation>
    <scope>NUCLEOTIDE SEQUENCE [LARGE SCALE GENOMIC DNA]</scope>
    <source>
        <strain evidence="2">ATCC 700200</strain>
    </source>
</reference>
<keyword evidence="2" id="KW-1185">Reference proteome</keyword>
<evidence type="ECO:0000313" key="1">
    <source>
        <dbReference type="EMBL" id="SKA94928.1"/>
    </source>
</evidence>
<dbReference type="EMBL" id="FUYE01000006">
    <property type="protein sequence ID" value="SKA94928.1"/>
    <property type="molecule type" value="Genomic_DNA"/>
</dbReference>
<dbReference type="RefSeq" id="WP_078813450.1">
    <property type="nucleotide sequence ID" value="NZ_FUYE01000006.1"/>
</dbReference>
<dbReference type="AlphaFoldDB" id="A0A1T4Y0D2"/>
<accession>A0A1T4Y0D2</accession>
<sequence length="177" mass="19766">MTLFAQPVSAADFGMTWLPLPEGKAYVWPKTLEGSEAEFKPQPMAVKALPGAVQVSLKEAAAGQELPAQVEVWRMNLDGQGEVEWFVSVPPLAGLGGPVYLLLQIKGQEVVRLAQFHGHLQMLERDGKAGWGQIVCLAKDGEGRFVRSLWLYEAETGLYQRVRQEEHDFLKRHVEVR</sequence>